<gene>
    <name evidence="1" type="ORF">CCAM_LOCUS19776</name>
</gene>
<organism evidence="1 2">
    <name type="scientific">Cuscuta campestris</name>
    <dbReference type="NCBI Taxonomy" id="132261"/>
    <lineage>
        <taxon>Eukaryota</taxon>
        <taxon>Viridiplantae</taxon>
        <taxon>Streptophyta</taxon>
        <taxon>Embryophyta</taxon>
        <taxon>Tracheophyta</taxon>
        <taxon>Spermatophyta</taxon>
        <taxon>Magnoliopsida</taxon>
        <taxon>eudicotyledons</taxon>
        <taxon>Gunneridae</taxon>
        <taxon>Pentapetalae</taxon>
        <taxon>asterids</taxon>
        <taxon>lamiids</taxon>
        <taxon>Solanales</taxon>
        <taxon>Convolvulaceae</taxon>
        <taxon>Cuscuteae</taxon>
        <taxon>Cuscuta</taxon>
        <taxon>Cuscuta subgen. Grammica</taxon>
        <taxon>Cuscuta sect. Cleistogrammica</taxon>
    </lineage>
</organism>
<protein>
    <submittedName>
        <fullName evidence="1">Uncharacterized protein</fullName>
    </submittedName>
</protein>
<name>A0A484LNF7_9ASTE</name>
<sequence length="81" mass="8775">MDQRLEVEAGTNLGGTQILFRRNFAGGTCPGMPPSPPPLLMYTHINSQSTDVNTREMWSMAAKTRTVVAAAAAKALREDLI</sequence>
<proteinExistence type="predicted"/>
<evidence type="ECO:0000313" key="2">
    <source>
        <dbReference type="Proteomes" id="UP000595140"/>
    </source>
</evidence>
<reference evidence="1 2" key="1">
    <citation type="submission" date="2018-04" db="EMBL/GenBank/DDBJ databases">
        <authorList>
            <person name="Vogel A."/>
        </authorList>
    </citation>
    <scope>NUCLEOTIDE SEQUENCE [LARGE SCALE GENOMIC DNA]</scope>
</reference>
<dbReference type="Proteomes" id="UP000595140">
    <property type="component" value="Unassembled WGS sequence"/>
</dbReference>
<keyword evidence="2" id="KW-1185">Reference proteome</keyword>
<accession>A0A484LNF7</accession>
<dbReference type="AlphaFoldDB" id="A0A484LNF7"/>
<dbReference type="EMBL" id="OOIL02001766">
    <property type="protein sequence ID" value="VFQ78000.1"/>
    <property type="molecule type" value="Genomic_DNA"/>
</dbReference>
<evidence type="ECO:0000313" key="1">
    <source>
        <dbReference type="EMBL" id="VFQ78000.1"/>
    </source>
</evidence>